<dbReference type="Proteomes" id="UP000295055">
    <property type="component" value="Unassembled WGS sequence"/>
</dbReference>
<reference evidence="1 2" key="1">
    <citation type="submission" date="2019-03" db="EMBL/GenBank/DDBJ databases">
        <title>Genomic analyses of the natural microbiome of Caenorhabditis elegans.</title>
        <authorList>
            <person name="Samuel B."/>
        </authorList>
    </citation>
    <scope>NUCLEOTIDE SEQUENCE [LARGE SCALE GENOMIC DNA]</scope>
    <source>
        <strain evidence="1 2">JUb102</strain>
    </source>
</reference>
<evidence type="ECO:0000313" key="2">
    <source>
        <dbReference type="Proteomes" id="UP000295055"/>
    </source>
</evidence>
<organism evidence="1 2">
    <name type="scientific">Providencia alcalifaciens</name>
    <dbReference type="NCBI Taxonomy" id="126385"/>
    <lineage>
        <taxon>Bacteria</taxon>
        <taxon>Pseudomonadati</taxon>
        <taxon>Pseudomonadota</taxon>
        <taxon>Gammaproteobacteria</taxon>
        <taxon>Enterobacterales</taxon>
        <taxon>Morganellaceae</taxon>
        <taxon>Providencia</taxon>
    </lineage>
</organism>
<protein>
    <submittedName>
        <fullName evidence="1">Uncharacterized protein</fullName>
    </submittedName>
</protein>
<dbReference type="RefSeq" id="WP_132497259.1">
    <property type="nucleotide sequence ID" value="NZ_SMAS01000014.1"/>
</dbReference>
<evidence type="ECO:0000313" key="1">
    <source>
        <dbReference type="EMBL" id="TCT28908.1"/>
    </source>
</evidence>
<dbReference type="EMBL" id="SMAS01000014">
    <property type="protein sequence ID" value="TCT28908.1"/>
    <property type="molecule type" value="Genomic_DNA"/>
</dbReference>
<name>A0A4R3NF20_9GAMM</name>
<dbReference type="OrthoDB" id="9784823at2"/>
<sequence>MSQLSFFDVDLSQSVKKTSPVNAELSRQAQKIAEKTVEKEHLVIVNPTSNRDFHKEFIQLFNQTARSHSRLTVFRDFIHVAAISLENSVK</sequence>
<proteinExistence type="predicted"/>
<comment type="caution">
    <text evidence="1">The sequence shown here is derived from an EMBL/GenBank/DDBJ whole genome shotgun (WGS) entry which is preliminary data.</text>
</comment>
<gene>
    <name evidence="1" type="ORF">EC835_11439</name>
</gene>
<dbReference type="AlphaFoldDB" id="A0A4R3NF20"/>
<accession>A0A4R3NF20</accession>